<dbReference type="NCBIfam" id="TIGR00091">
    <property type="entry name" value="tRNA (guanosine(46)-N7)-methyltransferase TrmB"/>
    <property type="match status" value="1"/>
</dbReference>
<dbReference type="FunFam" id="3.40.50.150:FF:000035">
    <property type="entry name" value="tRNA (guanine-N(7)-)-methyltransferase"/>
    <property type="match status" value="1"/>
</dbReference>
<gene>
    <name evidence="9" type="primary">trmB</name>
    <name evidence="10" type="ORF">CF386_01920</name>
</gene>
<dbReference type="RefSeq" id="WP_089072805.1">
    <property type="nucleotide sequence ID" value="NZ_CBCSAM010000005.1"/>
</dbReference>
<feature type="binding site" evidence="9">
    <location>
        <position position="101"/>
    </location>
    <ligand>
        <name>S-adenosyl-L-methionine</name>
        <dbReference type="ChEBI" id="CHEBI:59789"/>
    </ligand>
</feature>
<dbReference type="InterPro" id="IPR055361">
    <property type="entry name" value="tRNA_methyltr_TrmB_bact"/>
</dbReference>
<dbReference type="UniPathway" id="UPA00989"/>
<comment type="caution">
    <text evidence="9">Lacks conserved residue(s) required for the propagation of feature annotation.</text>
</comment>
<dbReference type="GO" id="GO:0008176">
    <property type="term" value="F:tRNA (guanine(46)-N7)-methyltransferase activity"/>
    <property type="evidence" value="ECO:0007669"/>
    <property type="project" value="UniProtKB-UniRule"/>
</dbReference>
<dbReference type="KEGG" id="pmai:CF386_01920"/>
<evidence type="ECO:0000256" key="2">
    <source>
        <dbReference type="ARBA" id="ARBA00003015"/>
    </source>
</evidence>
<evidence type="ECO:0000313" key="10">
    <source>
        <dbReference type="EMBL" id="ASK77895.1"/>
    </source>
</evidence>
<dbReference type="OrthoDB" id="9802090at2"/>
<feature type="binding site" evidence="9">
    <location>
        <begin position="224"/>
        <end position="227"/>
    </location>
    <ligand>
        <name>substrate</name>
    </ligand>
</feature>
<dbReference type="EMBL" id="CP022355">
    <property type="protein sequence ID" value="ASK77895.1"/>
    <property type="molecule type" value="Genomic_DNA"/>
</dbReference>
<evidence type="ECO:0000256" key="1">
    <source>
        <dbReference type="ARBA" id="ARBA00000142"/>
    </source>
</evidence>
<dbReference type="PANTHER" id="PTHR23417:SF14">
    <property type="entry name" value="PENTACOTRIPEPTIDE-REPEAT REGION OF PRORP DOMAIN-CONTAINING PROTEIN"/>
    <property type="match status" value="1"/>
</dbReference>
<evidence type="ECO:0000256" key="5">
    <source>
        <dbReference type="ARBA" id="ARBA00022691"/>
    </source>
</evidence>
<dbReference type="Pfam" id="PF02390">
    <property type="entry name" value="Methyltransf_4"/>
    <property type="match status" value="1"/>
</dbReference>
<comment type="catalytic activity">
    <reaction evidence="1 9">
        <text>guanosine(46) in tRNA + S-adenosyl-L-methionine = N(7)-methylguanosine(46) in tRNA + S-adenosyl-L-homocysteine</text>
        <dbReference type="Rhea" id="RHEA:42708"/>
        <dbReference type="Rhea" id="RHEA-COMP:10188"/>
        <dbReference type="Rhea" id="RHEA-COMP:10189"/>
        <dbReference type="ChEBI" id="CHEBI:57856"/>
        <dbReference type="ChEBI" id="CHEBI:59789"/>
        <dbReference type="ChEBI" id="CHEBI:74269"/>
        <dbReference type="ChEBI" id="CHEBI:74480"/>
        <dbReference type="EC" id="2.1.1.33"/>
    </reaction>
</comment>
<evidence type="ECO:0000256" key="6">
    <source>
        <dbReference type="ARBA" id="ARBA00022694"/>
    </source>
</evidence>
<dbReference type="CDD" id="cd02440">
    <property type="entry name" value="AdoMet_MTases"/>
    <property type="match status" value="1"/>
</dbReference>
<feature type="binding site" evidence="9">
    <location>
        <position position="76"/>
    </location>
    <ligand>
        <name>S-adenosyl-L-methionine</name>
        <dbReference type="ChEBI" id="CHEBI:59789"/>
    </ligand>
</feature>
<dbReference type="PANTHER" id="PTHR23417">
    <property type="entry name" value="3-DEOXY-D-MANNO-OCTULOSONIC-ACID TRANSFERASE/TRNA GUANINE-N 7 - -METHYLTRANSFERASE"/>
    <property type="match status" value="1"/>
</dbReference>
<evidence type="ECO:0000256" key="9">
    <source>
        <dbReference type="HAMAP-Rule" id="MF_01057"/>
    </source>
</evidence>
<keyword evidence="6 9" id="KW-0819">tRNA processing</keyword>
<feature type="binding site" evidence="9">
    <location>
        <position position="187"/>
    </location>
    <ligand>
        <name>substrate</name>
    </ligand>
</feature>
<keyword evidence="4 9" id="KW-0808">Transferase</keyword>
<accession>A0A220VC27</accession>
<dbReference type="PROSITE" id="PS51625">
    <property type="entry name" value="SAM_MT_TRMB"/>
    <property type="match status" value="1"/>
</dbReference>
<dbReference type="GO" id="GO:0043527">
    <property type="term" value="C:tRNA methyltransferase complex"/>
    <property type="evidence" value="ECO:0007669"/>
    <property type="project" value="TreeGrafter"/>
</dbReference>
<organism evidence="10 11">
    <name type="scientific">Paraphotobacterium marinum</name>
    <dbReference type="NCBI Taxonomy" id="1755811"/>
    <lineage>
        <taxon>Bacteria</taxon>
        <taxon>Pseudomonadati</taxon>
        <taxon>Pseudomonadota</taxon>
        <taxon>Gammaproteobacteria</taxon>
        <taxon>Vibrionales</taxon>
        <taxon>Vibrionaceae</taxon>
        <taxon>Paraphotobacterium</taxon>
    </lineage>
</organism>
<evidence type="ECO:0000256" key="4">
    <source>
        <dbReference type="ARBA" id="ARBA00022679"/>
    </source>
</evidence>
<dbReference type="Proteomes" id="UP000242175">
    <property type="component" value="Chromosome large"/>
</dbReference>
<evidence type="ECO:0000313" key="11">
    <source>
        <dbReference type="Proteomes" id="UP000242175"/>
    </source>
</evidence>
<comment type="similarity">
    <text evidence="8 9">Belongs to the class I-like SAM-binding methyltransferase superfamily. TrmB family.</text>
</comment>
<evidence type="ECO:0000256" key="3">
    <source>
        <dbReference type="ARBA" id="ARBA00022603"/>
    </source>
</evidence>
<dbReference type="InterPro" id="IPR029063">
    <property type="entry name" value="SAM-dependent_MTases_sf"/>
</dbReference>
<dbReference type="EC" id="2.1.1.33" evidence="9"/>
<dbReference type="AlphaFoldDB" id="A0A220VC27"/>
<feature type="binding site" evidence="9">
    <location>
        <position position="128"/>
    </location>
    <ligand>
        <name>S-adenosyl-L-methionine</name>
        <dbReference type="ChEBI" id="CHEBI:59789"/>
    </ligand>
</feature>
<keyword evidence="5 9" id="KW-0949">S-adenosyl-L-methionine</keyword>
<name>A0A220VC27_9GAMM</name>
<proteinExistence type="inferred from homology"/>
<keyword evidence="3 9" id="KW-0489">Methyltransferase</keyword>
<comment type="function">
    <text evidence="2 9">Catalyzes the formation of N(7)-methylguanine at position 46 (m7G46) in tRNA.</text>
</comment>
<feature type="binding site" evidence="9">
    <location>
        <position position="151"/>
    </location>
    <ligand>
        <name>S-adenosyl-L-methionine</name>
        <dbReference type="ChEBI" id="CHEBI:59789"/>
    </ligand>
</feature>
<feature type="binding site" evidence="9">
    <location>
        <position position="155"/>
    </location>
    <ligand>
        <name>substrate</name>
    </ligand>
</feature>
<sequence>MISKNNLKNQDVITPEYDSNGRLVRKIRSFVLREGRLTKGQELAIEQFWSLYGITYKESRIDFKNLFKNDNEVVLEIGFGMGSSLVQMALENPNKNFIGIEVHKPGVGSCIKQIEENNVKNLKVICHDAVEVLNSMIDDKSIDKFQIFFPDPWHKAKHHKRRIIQQAFVQLLLRKLKEGGTIHLATDWENYSEHMLEVLSSFKILRNLSQTNDFIERPNERPLTKFENRGIKLGHKVFDIKFQKSYKEL</sequence>
<reference evidence="10 11" key="1">
    <citation type="journal article" date="2016" name="Int. J. Syst. Evol. Microbiol.">
        <title>Paraphotobacterium marinum gen. nov., sp. nov., a member of the family Vibrionaceae, isolated from surface seawater.</title>
        <authorList>
            <person name="Huang Z."/>
            <person name="Dong C."/>
            <person name="Shao Z."/>
        </authorList>
    </citation>
    <scope>NUCLEOTIDE SEQUENCE [LARGE SCALE GENOMIC DNA]</scope>
    <source>
        <strain evidence="10 11">NSCS20N07D</strain>
    </source>
</reference>
<dbReference type="SUPFAM" id="SSF53335">
    <property type="entry name" value="S-adenosyl-L-methionine-dependent methyltransferases"/>
    <property type="match status" value="1"/>
</dbReference>
<dbReference type="HAMAP" id="MF_01057">
    <property type="entry name" value="tRNA_methyltr_TrmB"/>
    <property type="match status" value="1"/>
</dbReference>
<protein>
    <recommendedName>
        <fullName evidence="9">tRNA (guanine-N(7)-)-methyltransferase</fullName>
        <ecNumber evidence="9">2.1.1.33</ecNumber>
    </recommendedName>
    <alternativeName>
        <fullName evidence="9">tRNA (guanine(46)-N(7))-methyltransferase</fullName>
    </alternativeName>
    <alternativeName>
        <fullName evidence="9">tRNA(m7G46)-methyltransferase</fullName>
    </alternativeName>
</protein>
<keyword evidence="11" id="KW-1185">Reference proteome</keyword>
<dbReference type="Gene3D" id="3.40.50.150">
    <property type="entry name" value="Vaccinia Virus protein VP39"/>
    <property type="match status" value="1"/>
</dbReference>
<comment type="pathway">
    <text evidence="7 9">tRNA modification; N(7)-methylguanine-tRNA biosynthesis.</text>
</comment>
<dbReference type="InterPro" id="IPR003358">
    <property type="entry name" value="tRNA_(Gua-N-7)_MeTrfase_Trmb"/>
</dbReference>
<evidence type="ECO:0000256" key="8">
    <source>
        <dbReference type="ARBA" id="ARBA00060767"/>
    </source>
</evidence>
<evidence type="ECO:0000256" key="7">
    <source>
        <dbReference type="ARBA" id="ARBA00060552"/>
    </source>
</evidence>